<dbReference type="RefSeq" id="WP_273618610.1">
    <property type="nucleotide sequence ID" value="NZ_CP117417.1"/>
</dbReference>
<dbReference type="EMBL" id="CP117417">
    <property type="protein sequence ID" value="WCT78280.1"/>
    <property type="molecule type" value="Genomic_DNA"/>
</dbReference>
<name>A0ABY7U122_9SPHN</name>
<evidence type="ECO:0000256" key="1">
    <source>
        <dbReference type="SAM" id="Phobius"/>
    </source>
</evidence>
<dbReference type="Proteomes" id="UP001218231">
    <property type="component" value="Chromosome"/>
</dbReference>
<accession>A0ABY7U122</accession>
<dbReference type="PANTHER" id="PTHR34219">
    <property type="entry name" value="IRON-REGULATED INNER MEMBRANE PROTEIN-RELATED"/>
    <property type="match status" value="1"/>
</dbReference>
<dbReference type="InterPro" id="IPR005625">
    <property type="entry name" value="PepSY-ass_TM"/>
</dbReference>
<sequence length="381" mass="41453">MKLTRRTWIPVHRWSGLTLGLILLFSAFTGLGLAFRTQLEGLAYPGMGAGQVCAAPVAISRMAQTARQAHPQSKVDYLRVKMGSGLPTAVRFFDKETYYFNACNGSIVAQQSRYDGFFGFTEWLHKGAWIKEVGGIIMGIGALTCVLMLAGLGVYLWWPRGPRTFKQALRIDNRAKGKAYTLGLHRTVGAWAVAPLLLSAITGIPIAFEPLQKAMIGKEHIRLPGAPKTPAPKMAAGEGKPQWIPASDAVIDATWTGIMANTHRPSEVLFHIAHKPGEPLEIYAIDGNAPHAQARSMIYADPADGSIIKTRPYDTAPFTYRLYYWMLALHNGMVGGLLGQFILFLGCAGATFMGVTGIISYLQTPAKKPRKVAAAPSERLA</sequence>
<evidence type="ECO:0000313" key="3">
    <source>
        <dbReference type="Proteomes" id="UP001218231"/>
    </source>
</evidence>
<keyword evidence="3" id="KW-1185">Reference proteome</keyword>
<feature type="transmembrane region" description="Helical" evidence="1">
    <location>
        <begin position="341"/>
        <end position="362"/>
    </location>
</feature>
<dbReference type="Pfam" id="PF03929">
    <property type="entry name" value="PepSY_TM"/>
    <property type="match status" value="1"/>
</dbReference>
<reference evidence="2 3" key="1">
    <citation type="submission" date="2023-02" db="EMBL/GenBank/DDBJ databases">
        <title>Genome sequence of Novosphingobium humi KACC 19094.</title>
        <authorList>
            <person name="Kim S."/>
            <person name="Heo J."/>
            <person name="Kwon S.-W."/>
        </authorList>
    </citation>
    <scope>NUCLEOTIDE SEQUENCE [LARGE SCALE GENOMIC DNA]</scope>
    <source>
        <strain evidence="2 3">KACC 19094</strain>
    </source>
</reference>
<proteinExistence type="predicted"/>
<protein>
    <submittedName>
        <fullName evidence="2">PepSY-associated TM helix domain-containing protein</fullName>
    </submittedName>
</protein>
<keyword evidence="1" id="KW-0812">Transmembrane</keyword>
<keyword evidence="1" id="KW-1133">Transmembrane helix</keyword>
<feature type="transmembrane region" description="Helical" evidence="1">
    <location>
        <begin position="133"/>
        <end position="158"/>
    </location>
</feature>
<organism evidence="2 3">
    <name type="scientific">Novosphingobium humi</name>
    <dbReference type="NCBI Taxonomy" id="2282397"/>
    <lineage>
        <taxon>Bacteria</taxon>
        <taxon>Pseudomonadati</taxon>
        <taxon>Pseudomonadota</taxon>
        <taxon>Alphaproteobacteria</taxon>
        <taxon>Sphingomonadales</taxon>
        <taxon>Sphingomonadaceae</taxon>
        <taxon>Novosphingobium</taxon>
    </lineage>
</organism>
<keyword evidence="1" id="KW-0472">Membrane</keyword>
<gene>
    <name evidence="2" type="ORF">PQ457_04715</name>
</gene>
<evidence type="ECO:0000313" key="2">
    <source>
        <dbReference type="EMBL" id="WCT78280.1"/>
    </source>
</evidence>
<feature type="transmembrane region" description="Helical" evidence="1">
    <location>
        <begin position="179"/>
        <end position="208"/>
    </location>
</feature>
<dbReference type="PANTHER" id="PTHR34219:SF3">
    <property type="entry name" value="BLL7967 PROTEIN"/>
    <property type="match status" value="1"/>
</dbReference>